<comment type="caution">
    <text evidence="1">The sequence shown here is derived from an EMBL/GenBank/DDBJ whole genome shotgun (WGS) entry which is preliminary data.</text>
</comment>
<accession>M5RX87</accession>
<dbReference type="EMBL" id="ANOG01000648">
    <property type="protein sequence ID" value="EMI18564.1"/>
    <property type="molecule type" value="Genomic_DNA"/>
</dbReference>
<name>M5RX87_9BACT</name>
<reference evidence="1 2" key="1">
    <citation type="journal article" date="2013" name="Mar. Genomics">
        <title>Expression of sulfatases in Rhodopirellula baltica and the diversity of sulfatases in the genus Rhodopirellula.</title>
        <authorList>
            <person name="Wegner C.E."/>
            <person name="Richter-Heitmann T."/>
            <person name="Klindworth A."/>
            <person name="Klockow C."/>
            <person name="Richter M."/>
            <person name="Achstetter T."/>
            <person name="Glockner F.O."/>
            <person name="Harder J."/>
        </authorList>
    </citation>
    <scope>NUCLEOTIDE SEQUENCE [LARGE SCALE GENOMIC DNA]</scope>
    <source>
        <strain evidence="1 2">SM1</strain>
    </source>
</reference>
<evidence type="ECO:0000313" key="2">
    <source>
        <dbReference type="Proteomes" id="UP000011991"/>
    </source>
</evidence>
<protein>
    <submittedName>
        <fullName evidence="1">Uncharacterized protein</fullName>
    </submittedName>
</protein>
<proteinExistence type="predicted"/>
<gene>
    <name evidence="1" type="ORF">RMSM_04512</name>
</gene>
<evidence type="ECO:0000313" key="1">
    <source>
        <dbReference type="EMBL" id="EMI18564.1"/>
    </source>
</evidence>
<keyword evidence="2" id="KW-1185">Reference proteome</keyword>
<dbReference type="Proteomes" id="UP000011991">
    <property type="component" value="Unassembled WGS sequence"/>
</dbReference>
<organism evidence="1 2">
    <name type="scientific">Rhodopirellula maiorica SM1</name>
    <dbReference type="NCBI Taxonomy" id="1265738"/>
    <lineage>
        <taxon>Bacteria</taxon>
        <taxon>Pseudomonadati</taxon>
        <taxon>Planctomycetota</taxon>
        <taxon>Planctomycetia</taxon>
        <taxon>Pirellulales</taxon>
        <taxon>Pirellulaceae</taxon>
        <taxon>Novipirellula</taxon>
    </lineage>
</organism>
<sequence length="42" mass="4571">MVCQLDTINTPNAHDLRETCQAIGWLLGLVAIAAEHRKPGDV</sequence>
<dbReference type="AlphaFoldDB" id="M5RX87"/>
<dbReference type="PATRIC" id="fig|1265738.3.peg.4530"/>